<protein>
    <submittedName>
        <fullName evidence="2">Uncharacterized protein</fullName>
    </submittedName>
</protein>
<dbReference type="AlphaFoldDB" id="A0A8J2Q2B7"/>
<evidence type="ECO:0000256" key="1">
    <source>
        <dbReference type="SAM" id="SignalP"/>
    </source>
</evidence>
<proteinExistence type="predicted"/>
<comment type="caution">
    <text evidence="2">The sequence shown here is derived from an EMBL/GenBank/DDBJ whole genome shotgun (WGS) entry which is preliminary data.</text>
</comment>
<sequence>MLRFFASVFLFLFSLISYHPVSATAEAKILNNEEQIALLDEWKAPKEILEKFPYYVSGFDIEKRPVFIFEIGKWPIRSYVEKGGKDLENLRTHMKQFFRRIELGPRAFFNESEMVAPDTVVIMDWEGFGLRQLVHKPTVKEILHQFATFQKIQDSFAYGFYLNVNTFATHFISLGNQFWGVHSNG</sequence>
<evidence type="ECO:0000313" key="2">
    <source>
        <dbReference type="EMBL" id="CAG7830716.1"/>
    </source>
</evidence>
<dbReference type="Proteomes" id="UP000708208">
    <property type="component" value="Unassembled WGS sequence"/>
</dbReference>
<dbReference type="EMBL" id="CAJVCH010557259">
    <property type="protein sequence ID" value="CAG7830716.1"/>
    <property type="molecule type" value="Genomic_DNA"/>
</dbReference>
<gene>
    <name evidence="2" type="ORF">AFUS01_LOCUS40503</name>
</gene>
<feature type="chain" id="PRO_5035243131" evidence="1">
    <location>
        <begin position="24"/>
        <end position="185"/>
    </location>
</feature>
<reference evidence="2" key="1">
    <citation type="submission" date="2021-06" db="EMBL/GenBank/DDBJ databases">
        <authorList>
            <person name="Hodson N. C."/>
            <person name="Mongue J. A."/>
            <person name="Jaron S. K."/>
        </authorList>
    </citation>
    <scope>NUCLEOTIDE SEQUENCE</scope>
</reference>
<evidence type="ECO:0000313" key="3">
    <source>
        <dbReference type="Proteomes" id="UP000708208"/>
    </source>
</evidence>
<feature type="signal peptide" evidence="1">
    <location>
        <begin position="1"/>
        <end position="23"/>
    </location>
</feature>
<keyword evidence="1" id="KW-0732">Signal</keyword>
<accession>A0A8J2Q2B7</accession>
<name>A0A8J2Q2B7_9HEXA</name>
<organism evidence="2 3">
    <name type="scientific">Allacma fusca</name>
    <dbReference type="NCBI Taxonomy" id="39272"/>
    <lineage>
        <taxon>Eukaryota</taxon>
        <taxon>Metazoa</taxon>
        <taxon>Ecdysozoa</taxon>
        <taxon>Arthropoda</taxon>
        <taxon>Hexapoda</taxon>
        <taxon>Collembola</taxon>
        <taxon>Symphypleona</taxon>
        <taxon>Sminthuridae</taxon>
        <taxon>Allacma</taxon>
    </lineage>
</organism>
<keyword evidence="3" id="KW-1185">Reference proteome</keyword>